<dbReference type="EMBL" id="GG674033">
    <property type="protein sequence ID" value="EER14632.1"/>
    <property type="molecule type" value="Genomic_DNA"/>
</dbReference>
<dbReference type="GO" id="GO:0030983">
    <property type="term" value="F:mismatched DNA binding"/>
    <property type="evidence" value="ECO:0007669"/>
    <property type="project" value="InterPro"/>
</dbReference>
<dbReference type="SUPFAM" id="SSF48334">
    <property type="entry name" value="DNA repair protein MutS, domain III"/>
    <property type="match status" value="1"/>
</dbReference>
<accession>C5KLL1</accession>
<dbReference type="InParanoid" id="C5KLL1"/>
<organism evidence="3">
    <name type="scientific">Perkinsus marinus (strain ATCC 50983 / TXsc)</name>
    <dbReference type="NCBI Taxonomy" id="423536"/>
    <lineage>
        <taxon>Eukaryota</taxon>
        <taxon>Sar</taxon>
        <taxon>Alveolata</taxon>
        <taxon>Perkinsozoa</taxon>
        <taxon>Perkinsea</taxon>
        <taxon>Perkinsida</taxon>
        <taxon>Perkinsidae</taxon>
        <taxon>Perkinsus</taxon>
    </lineage>
</organism>
<dbReference type="InterPro" id="IPR007696">
    <property type="entry name" value="DNA_mismatch_repair_MutS_core"/>
</dbReference>
<protein>
    <recommendedName>
        <fullName evidence="1">DNA mismatch repair protein MutS core domain-containing protein</fullName>
    </recommendedName>
</protein>
<evidence type="ECO:0000313" key="2">
    <source>
        <dbReference type="EMBL" id="EER14632.1"/>
    </source>
</evidence>
<feature type="domain" description="DNA mismatch repair protein MutS core" evidence="1">
    <location>
        <begin position="95"/>
        <end position="198"/>
    </location>
</feature>
<dbReference type="GO" id="GO:0006298">
    <property type="term" value="P:mismatch repair"/>
    <property type="evidence" value="ECO:0007669"/>
    <property type="project" value="InterPro"/>
</dbReference>
<proteinExistence type="predicted"/>
<dbReference type="Proteomes" id="UP000007800">
    <property type="component" value="Unassembled WGS sequence"/>
</dbReference>
<dbReference type="RefSeq" id="XP_002782836.1">
    <property type="nucleotide sequence ID" value="XM_002782790.1"/>
</dbReference>
<sequence length="263" mass="28755">MAKLESADDAATNNTSTTLPITGGHSQLWRALSGLLSFLDEMGLLTRYRPRGVVMKPLEGLLSVDSVTLRTLGVTSAGRSTAIVAGHKHRVMTPSITRLLGRYISSPPGRGVLQRWLAMPCSNIDIIESRLKAQEIIIGNLSPDLASRMSKNLKKHRDLSKILDRVTQGFNLDSAARVAAWLQLLRSCQAALEIIRSIEMLPPTSPLRIEVPCISSLLECRTPLLQIQHMLEASFDLDAWAAAGPTHLSIKVGIIPELDALRE</sequence>
<feature type="non-terminal residue" evidence="2">
    <location>
        <position position="263"/>
    </location>
</feature>
<reference evidence="2 3" key="1">
    <citation type="submission" date="2008-07" db="EMBL/GenBank/DDBJ databases">
        <authorList>
            <person name="El-Sayed N."/>
            <person name="Caler E."/>
            <person name="Inman J."/>
            <person name="Amedeo P."/>
            <person name="Hass B."/>
            <person name="Wortman J."/>
        </authorList>
    </citation>
    <scope>NUCLEOTIDE SEQUENCE [LARGE SCALE GENOMIC DNA]</scope>
    <source>
        <strain evidence="3">ATCC 50983 / TXsc</strain>
    </source>
</reference>
<gene>
    <name evidence="2" type="ORF">Pmar_PMAR015007</name>
</gene>
<evidence type="ECO:0000313" key="3">
    <source>
        <dbReference type="Proteomes" id="UP000007800"/>
    </source>
</evidence>
<keyword evidence="3" id="KW-1185">Reference proteome</keyword>
<dbReference type="AlphaFoldDB" id="C5KLL1"/>
<dbReference type="GeneID" id="9045497"/>
<evidence type="ECO:0000259" key="1">
    <source>
        <dbReference type="Pfam" id="PF05192"/>
    </source>
</evidence>
<dbReference type="Pfam" id="PF05192">
    <property type="entry name" value="MutS_III"/>
    <property type="match status" value="1"/>
</dbReference>
<dbReference type="InterPro" id="IPR036187">
    <property type="entry name" value="DNA_mismatch_repair_MutS_sf"/>
</dbReference>
<dbReference type="Gene3D" id="1.10.1420.10">
    <property type="match status" value="1"/>
</dbReference>
<dbReference type="GO" id="GO:0005524">
    <property type="term" value="F:ATP binding"/>
    <property type="evidence" value="ECO:0007669"/>
    <property type="project" value="InterPro"/>
</dbReference>
<name>C5KLL1_PERM5</name>